<dbReference type="EMBL" id="ABIB01000002">
    <property type="protein sequence ID" value="EDP97515.1"/>
    <property type="molecule type" value="Genomic_DNA"/>
</dbReference>
<evidence type="ECO:0000313" key="1">
    <source>
        <dbReference type="EMBL" id="EDP97515.1"/>
    </source>
</evidence>
<organism evidence="1 2">
    <name type="scientific">Kordia algicida OT-1</name>
    <dbReference type="NCBI Taxonomy" id="391587"/>
    <lineage>
        <taxon>Bacteria</taxon>
        <taxon>Pseudomonadati</taxon>
        <taxon>Bacteroidota</taxon>
        <taxon>Flavobacteriia</taxon>
        <taxon>Flavobacteriales</taxon>
        <taxon>Flavobacteriaceae</taxon>
        <taxon>Kordia</taxon>
    </lineage>
</organism>
<gene>
    <name evidence="1" type="ORF">KAOT1_20172</name>
</gene>
<dbReference type="AlphaFoldDB" id="A9DPT5"/>
<comment type="caution">
    <text evidence="1">The sequence shown here is derived from an EMBL/GenBank/DDBJ whole genome shotgun (WGS) entry which is preliminary data.</text>
</comment>
<protein>
    <submittedName>
        <fullName evidence="1">Uncharacterized protein</fullName>
    </submittedName>
</protein>
<name>A9DPT5_9FLAO</name>
<dbReference type="HOGENOM" id="CLU_2734769_0_0_10"/>
<accession>A9DPT5</accession>
<dbReference type="RefSeq" id="WP_007096563.1">
    <property type="nucleotide sequence ID" value="NZ_CP142125.1"/>
</dbReference>
<keyword evidence="2" id="KW-1185">Reference proteome</keyword>
<reference evidence="1 2" key="1">
    <citation type="journal article" date="2011" name="J. Bacteriol.">
        <title>Genome sequence of the algicidal bacterium Kordia algicida OT-1.</title>
        <authorList>
            <person name="Lee H.S."/>
            <person name="Kang S.G."/>
            <person name="Kwon K.K."/>
            <person name="Lee J.H."/>
            <person name="Kim S.J."/>
        </authorList>
    </citation>
    <scope>NUCLEOTIDE SEQUENCE [LARGE SCALE GENOMIC DNA]</scope>
    <source>
        <strain evidence="1 2">OT-1</strain>
    </source>
</reference>
<evidence type="ECO:0000313" key="2">
    <source>
        <dbReference type="Proteomes" id="UP000002945"/>
    </source>
</evidence>
<proteinExistence type="predicted"/>
<dbReference type="Proteomes" id="UP000002945">
    <property type="component" value="Unassembled WGS sequence"/>
</dbReference>
<sequence length="71" mass="7861">MKKQNLNALRLNKQKISQFERSRVSGGMVSTAEKCYTYMKESVGDWCKYSEYASCYSPCGGMNGTSGCNPG</sequence>